<accession>A0A174V7M5</accession>
<evidence type="ECO:0000313" key="2">
    <source>
        <dbReference type="Proteomes" id="UP000095746"/>
    </source>
</evidence>
<gene>
    <name evidence="1" type="ORF">ERS852411_04191</name>
</gene>
<evidence type="ECO:0000313" key="1">
    <source>
        <dbReference type="EMBL" id="CUQ28040.1"/>
    </source>
</evidence>
<dbReference type="InterPro" id="IPR027417">
    <property type="entry name" value="P-loop_NTPase"/>
</dbReference>
<sequence length="87" mass="9501">MEAELLRPLRETGAACFRPFDCRSMDFSAPIRAELTGLALVEGSYALHPALRGWYDRTVFLTCSPGEAYFQSTGLPGGCDLVLDTTP</sequence>
<dbReference type="Gene3D" id="3.40.50.300">
    <property type="entry name" value="P-loop containing nucleotide triphosphate hydrolases"/>
    <property type="match status" value="1"/>
</dbReference>
<organism evidence="1 2">
    <name type="scientific">Flavonifractor plautii</name>
    <name type="common">Fusobacterium plautii</name>
    <dbReference type="NCBI Taxonomy" id="292800"/>
    <lineage>
        <taxon>Bacteria</taxon>
        <taxon>Bacillati</taxon>
        <taxon>Bacillota</taxon>
        <taxon>Clostridia</taxon>
        <taxon>Eubacteriales</taxon>
        <taxon>Oscillospiraceae</taxon>
        <taxon>Flavonifractor</taxon>
    </lineage>
</organism>
<name>A0A174V7M5_FLAPL</name>
<dbReference type="EMBL" id="CYZT01000843">
    <property type="protein sequence ID" value="CUQ28040.1"/>
    <property type="molecule type" value="Genomic_DNA"/>
</dbReference>
<proteinExistence type="predicted"/>
<dbReference type="Proteomes" id="UP000095746">
    <property type="component" value="Unassembled WGS sequence"/>
</dbReference>
<reference evidence="1 2" key="1">
    <citation type="submission" date="2015-09" db="EMBL/GenBank/DDBJ databases">
        <authorList>
            <consortium name="Pathogen Informatics"/>
        </authorList>
    </citation>
    <scope>NUCLEOTIDE SEQUENCE [LARGE SCALE GENOMIC DNA]</scope>
    <source>
        <strain evidence="1 2">2789STDY5608854</strain>
    </source>
</reference>
<dbReference type="AlphaFoldDB" id="A0A174V7M5"/>
<protein>
    <submittedName>
        <fullName evidence="1">Uncharacterized protein</fullName>
    </submittedName>
</protein>